<feature type="region of interest" description="Disordered" evidence="1">
    <location>
        <begin position="44"/>
        <end position="115"/>
    </location>
</feature>
<accession>A0A9W6L281</accession>
<protein>
    <recommendedName>
        <fullName evidence="2">Putative mannosyltransferase YkcA/B-like C-terminal domain-containing protein</fullName>
    </recommendedName>
</protein>
<evidence type="ECO:0000313" key="3">
    <source>
        <dbReference type="EMBL" id="GLL12286.1"/>
    </source>
</evidence>
<feature type="compositionally biased region" description="Low complexity" evidence="1">
    <location>
        <begin position="95"/>
        <end position="105"/>
    </location>
</feature>
<dbReference type="Proteomes" id="UP001143463">
    <property type="component" value="Unassembled WGS sequence"/>
</dbReference>
<proteinExistence type="predicted"/>
<dbReference type="AlphaFoldDB" id="A0A9W6L281"/>
<feature type="compositionally biased region" description="Gly residues" evidence="1">
    <location>
        <begin position="106"/>
        <end position="115"/>
    </location>
</feature>
<organism evidence="3 4">
    <name type="scientific">Pseudonocardia halophobica</name>
    <dbReference type="NCBI Taxonomy" id="29401"/>
    <lineage>
        <taxon>Bacteria</taxon>
        <taxon>Bacillati</taxon>
        <taxon>Actinomycetota</taxon>
        <taxon>Actinomycetes</taxon>
        <taxon>Pseudonocardiales</taxon>
        <taxon>Pseudonocardiaceae</taxon>
        <taxon>Pseudonocardia</taxon>
    </lineage>
</organism>
<feature type="domain" description="Putative mannosyltransferase YkcA/B-like C-terminal" evidence="2">
    <location>
        <begin position="138"/>
        <end position="230"/>
    </location>
</feature>
<gene>
    <name evidence="3" type="ORF">GCM10017577_34270</name>
</gene>
<dbReference type="EMBL" id="BSFQ01000013">
    <property type="protein sequence ID" value="GLL12286.1"/>
    <property type="molecule type" value="Genomic_DNA"/>
</dbReference>
<reference evidence="3" key="2">
    <citation type="submission" date="2023-01" db="EMBL/GenBank/DDBJ databases">
        <authorList>
            <person name="Sun Q."/>
            <person name="Evtushenko L."/>
        </authorList>
    </citation>
    <scope>NUCLEOTIDE SEQUENCE</scope>
    <source>
        <strain evidence="3">VKM Ac-1069</strain>
    </source>
</reference>
<reference evidence="3" key="1">
    <citation type="journal article" date="2014" name="Int. J. Syst. Evol. Microbiol.">
        <title>Complete genome sequence of Corynebacterium casei LMG S-19264T (=DSM 44701T), isolated from a smear-ripened cheese.</title>
        <authorList>
            <consortium name="US DOE Joint Genome Institute (JGI-PGF)"/>
            <person name="Walter F."/>
            <person name="Albersmeier A."/>
            <person name="Kalinowski J."/>
            <person name="Ruckert C."/>
        </authorList>
    </citation>
    <scope>NUCLEOTIDE SEQUENCE</scope>
    <source>
        <strain evidence="3">VKM Ac-1069</strain>
    </source>
</reference>
<dbReference type="InterPro" id="IPR056785">
    <property type="entry name" value="YkcA/B-like_C"/>
</dbReference>
<name>A0A9W6L281_9PSEU</name>
<evidence type="ECO:0000256" key="1">
    <source>
        <dbReference type="SAM" id="MobiDB-lite"/>
    </source>
</evidence>
<evidence type="ECO:0000259" key="2">
    <source>
        <dbReference type="Pfam" id="PF24878"/>
    </source>
</evidence>
<sequence>MVAAGALLGVHKLPRLLSAGVVTAAVLASLGGTAAWSVATAAQPHSGAIPSSGPSGVGRGPGGTGGPGGGFGGAGMRGGFRAGQAPGGQAGAPGGTTAPGISPGTTGTGGTGFGGMRGGMGGAFGSLLGTTTPPAAVTTLLQDDASAYTWVAAAVGSNAAAGYQLAAEAPVMAVGGFNGTDPAPTLAQFQQYVAEGKIHWFVGGAGSDARGSDTGGSDAAAGIAEWVQQHFTAQTVDGVTLYDLTGGTTA</sequence>
<evidence type="ECO:0000313" key="4">
    <source>
        <dbReference type="Proteomes" id="UP001143463"/>
    </source>
</evidence>
<feature type="compositionally biased region" description="Gly residues" evidence="1">
    <location>
        <begin position="55"/>
        <end position="94"/>
    </location>
</feature>
<dbReference type="Pfam" id="PF24878">
    <property type="entry name" value="YkcB_C"/>
    <property type="match status" value="1"/>
</dbReference>
<comment type="caution">
    <text evidence="3">The sequence shown here is derived from an EMBL/GenBank/DDBJ whole genome shotgun (WGS) entry which is preliminary data.</text>
</comment>
<keyword evidence="4" id="KW-1185">Reference proteome</keyword>